<evidence type="ECO:0000313" key="18">
    <source>
        <dbReference type="RefSeq" id="XP_025831708.1"/>
    </source>
</evidence>
<evidence type="ECO:0000256" key="7">
    <source>
        <dbReference type="ARBA" id="ARBA00022833"/>
    </source>
</evidence>
<dbReference type="OrthoDB" id="282973at2759"/>
<dbReference type="PANTHER" id="PTHR10340:SF34">
    <property type="entry name" value="SPHINGOMYELIN PHOSPHODIESTERASE"/>
    <property type="match status" value="1"/>
</dbReference>
<dbReference type="FunFam" id="3.60.21.10:FF:000077">
    <property type="entry name" value="Sphingomyelin phosphodiesterase"/>
    <property type="match status" value="1"/>
</dbReference>
<dbReference type="Pfam" id="PF19272">
    <property type="entry name" value="ASMase_C"/>
    <property type="match status" value="1"/>
</dbReference>
<evidence type="ECO:0000313" key="17">
    <source>
        <dbReference type="Proteomes" id="UP000192223"/>
    </source>
</evidence>
<dbReference type="GO" id="GO:0005764">
    <property type="term" value="C:lysosome"/>
    <property type="evidence" value="ECO:0007669"/>
    <property type="project" value="TreeGrafter"/>
</dbReference>
<comment type="similarity">
    <text evidence="2 12">Belongs to the acid sphingomyelinase family.</text>
</comment>
<evidence type="ECO:0000256" key="8">
    <source>
        <dbReference type="ARBA" id="ARBA00023157"/>
    </source>
</evidence>
<feature type="disulfide bond" evidence="14">
    <location>
        <begin position="128"/>
        <end position="139"/>
    </location>
</feature>
<evidence type="ECO:0000256" key="15">
    <source>
        <dbReference type="SAM" id="SignalP"/>
    </source>
</evidence>
<keyword evidence="17" id="KW-1185">Reference proteome</keyword>
<keyword evidence="4 13" id="KW-0479">Metal-binding</keyword>
<dbReference type="InterPro" id="IPR008139">
    <property type="entry name" value="SaposinB_dom"/>
</dbReference>
<dbReference type="GeneID" id="108733354"/>
<dbReference type="RefSeq" id="XP_025831708.1">
    <property type="nucleotide sequence ID" value="XM_025975923.1"/>
</dbReference>
<reference evidence="18" key="1">
    <citation type="submission" date="2025-08" db="UniProtKB">
        <authorList>
            <consortium name="RefSeq"/>
        </authorList>
    </citation>
    <scope>IDENTIFICATION</scope>
    <source>
        <tissue evidence="18">Entire body</tissue>
    </source>
</reference>
<comment type="subcellular location">
    <subcellularLocation>
        <location evidence="1">Secreted</location>
    </subcellularLocation>
</comment>
<evidence type="ECO:0000256" key="12">
    <source>
        <dbReference type="PIRNR" id="PIRNR000948"/>
    </source>
</evidence>
<accession>A0A7F5R6W2</accession>
<keyword evidence="9" id="KW-0325">Glycoprotein</keyword>
<comment type="function">
    <text evidence="12">Converts sphingomyelin to ceramide.</text>
</comment>
<feature type="disulfide bond" evidence="14">
    <location>
        <begin position="236"/>
        <end position="260"/>
    </location>
</feature>
<feature type="binding site" evidence="13">
    <location>
        <position position="473"/>
    </location>
    <ligand>
        <name>Zn(2+)</name>
        <dbReference type="ChEBI" id="CHEBI:29105"/>
        <label>1</label>
    </ligand>
</feature>
<dbReference type="Pfam" id="PF00149">
    <property type="entry name" value="Metallophos"/>
    <property type="match status" value="1"/>
</dbReference>
<dbReference type="Gene3D" id="3.60.21.10">
    <property type="match status" value="1"/>
</dbReference>
<dbReference type="CDD" id="cd00842">
    <property type="entry name" value="MPP_ASMase"/>
    <property type="match status" value="1"/>
</dbReference>
<dbReference type="AlphaFoldDB" id="A0A7F5R6W2"/>
<evidence type="ECO:0000256" key="4">
    <source>
        <dbReference type="ARBA" id="ARBA00022723"/>
    </source>
</evidence>
<feature type="binding site" evidence="13">
    <location>
        <position position="329"/>
    </location>
    <ligand>
        <name>Zn(2+)</name>
        <dbReference type="ChEBI" id="CHEBI:29105"/>
        <label>2</label>
    </ligand>
</feature>
<keyword evidence="7 13" id="KW-0862">Zinc</keyword>
<feature type="signal peptide" evidence="15">
    <location>
        <begin position="1"/>
        <end position="20"/>
    </location>
</feature>
<evidence type="ECO:0000256" key="11">
    <source>
        <dbReference type="ARBA" id="ARBA00047268"/>
    </source>
</evidence>
<dbReference type="EC" id="3.1.4.12" evidence="12"/>
<feature type="disulfide bond" evidence="14">
    <location>
        <begin position="608"/>
        <end position="622"/>
    </location>
</feature>
<comment type="catalytic activity">
    <reaction evidence="11">
        <text>a sphingomyelin + H2O = phosphocholine + an N-acylsphing-4-enine + H(+)</text>
        <dbReference type="Rhea" id="RHEA:19253"/>
        <dbReference type="ChEBI" id="CHEBI:15377"/>
        <dbReference type="ChEBI" id="CHEBI:15378"/>
        <dbReference type="ChEBI" id="CHEBI:17636"/>
        <dbReference type="ChEBI" id="CHEBI:52639"/>
        <dbReference type="ChEBI" id="CHEBI:295975"/>
        <dbReference type="EC" id="3.1.4.12"/>
    </reaction>
    <physiologicalReaction direction="left-to-right" evidence="11">
        <dbReference type="Rhea" id="RHEA:19254"/>
    </physiologicalReaction>
</comment>
<evidence type="ECO:0000256" key="3">
    <source>
        <dbReference type="ARBA" id="ARBA00022525"/>
    </source>
</evidence>
<keyword evidence="5 15" id="KW-0732">Signal</keyword>
<gene>
    <name evidence="18" type="primary">LOC108733354</name>
</gene>
<evidence type="ECO:0000256" key="13">
    <source>
        <dbReference type="PIRSR" id="PIRSR000948-1"/>
    </source>
</evidence>
<evidence type="ECO:0000256" key="1">
    <source>
        <dbReference type="ARBA" id="ARBA00004613"/>
    </source>
</evidence>
<evidence type="ECO:0000256" key="14">
    <source>
        <dbReference type="PIRSR" id="PIRSR000948-2"/>
    </source>
</evidence>
<dbReference type="SMART" id="SM00741">
    <property type="entry name" value="SapB"/>
    <property type="match status" value="1"/>
</dbReference>
<dbReference type="PANTHER" id="PTHR10340">
    <property type="entry name" value="SPHINGOMYELIN PHOSPHODIESTERASE"/>
    <property type="match status" value="1"/>
</dbReference>
<evidence type="ECO:0000256" key="10">
    <source>
        <dbReference type="ARBA" id="ARBA00023295"/>
    </source>
</evidence>
<feature type="binding site" evidence="13">
    <location>
        <position position="289"/>
    </location>
    <ligand>
        <name>Zn(2+)</name>
        <dbReference type="ChEBI" id="CHEBI:29105"/>
        <label>2</label>
    </ligand>
</feature>
<dbReference type="InterPro" id="IPR041805">
    <property type="entry name" value="ASMase/PPN1_MPP"/>
</dbReference>
<keyword evidence="6 12" id="KW-0378">Hydrolase</keyword>
<dbReference type="PIRSF" id="PIRSF000948">
    <property type="entry name" value="Sphingomy_PDE"/>
    <property type="match status" value="1"/>
</dbReference>
<feature type="binding site" evidence="13">
    <location>
        <position position="437"/>
    </location>
    <ligand>
        <name>Zn(2+)</name>
        <dbReference type="ChEBI" id="CHEBI:29105"/>
        <label>2</label>
    </ligand>
</feature>
<feature type="disulfide bond" evidence="14">
    <location>
        <begin position="598"/>
        <end position="602"/>
    </location>
</feature>
<feature type="binding site" evidence="13">
    <location>
        <position position="471"/>
    </location>
    <ligand>
        <name>Zn(2+)</name>
        <dbReference type="ChEBI" id="CHEBI:29105"/>
        <label>2</label>
    </ligand>
</feature>
<dbReference type="GO" id="GO:0005615">
    <property type="term" value="C:extracellular space"/>
    <property type="evidence" value="ECO:0007669"/>
    <property type="project" value="TreeGrafter"/>
</dbReference>
<dbReference type="InterPro" id="IPR004843">
    <property type="entry name" value="Calcineurin-like_PHP"/>
</dbReference>
<dbReference type="GO" id="GO:0006685">
    <property type="term" value="P:sphingomyelin catabolic process"/>
    <property type="evidence" value="ECO:0007669"/>
    <property type="project" value="UniProtKB-UniRule"/>
</dbReference>
<dbReference type="Gene3D" id="1.10.225.10">
    <property type="entry name" value="Saposin-like"/>
    <property type="match status" value="1"/>
</dbReference>
<feature type="binding site" evidence="13">
    <location>
        <position position="217"/>
    </location>
    <ligand>
        <name>Zn(2+)</name>
        <dbReference type="ChEBI" id="CHEBI:29105"/>
        <label>1</label>
    </ligand>
</feature>
<dbReference type="SUPFAM" id="SSF47862">
    <property type="entry name" value="Saposin"/>
    <property type="match status" value="1"/>
</dbReference>
<dbReference type="PROSITE" id="PS50015">
    <property type="entry name" value="SAP_B"/>
    <property type="match status" value="1"/>
</dbReference>
<evidence type="ECO:0000256" key="5">
    <source>
        <dbReference type="ARBA" id="ARBA00022729"/>
    </source>
</evidence>
<comment type="cofactor">
    <cofactor evidence="13">
        <name>Zn(2+)</name>
        <dbReference type="ChEBI" id="CHEBI:29105"/>
    </cofactor>
    <text evidence="13">Binds 2 Zn(2+) ions per subunit.</text>
</comment>
<dbReference type="GO" id="GO:0016020">
    <property type="term" value="C:membrane"/>
    <property type="evidence" value="ECO:0007669"/>
    <property type="project" value="GOC"/>
</dbReference>
<organism evidence="17 18">
    <name type="scientific">Agrilus planipennis</name>
    <name type="common">Emerald ash borer</name>
    <name type="synonym">Agrilus marcopoli</name>
    <dbReference type="NCBI Taxonomy" id="224129"/>
    <lineage>
        <taxon>Eukaryota</taxon>
        <taxon>Metazoa</taxon>
        <taxon>Ecdysozoa</taxon>
        <taxon>Arthropoda</taxon>
        <taxon>Hexapoda</taxon>
        <taxon>Insecta</taxon>
        <taxon>Pterygota</taxon>
        <taxon>Neoptera</taxon>
        <taxon>Endopterygota</taxon>
        <taxon>Coleoptera</taxon>
        <taxon>Polyphaga</taxon>
        <taxon>Elateriformia</taxon>
        <taxon>Buprestoidea</taxon>
        <taxon>Buprestidae</taxon>
        <taxon>Agrilinae</taxon>
        <taxon>Agrilus</taxon>
    </lineage>
</organism>
<protein>
    <recommendedName>
        <fullName evidence="12">Sphingomyelin phosphodiesterase</fullName>
        <ecNumber evidence="12">3.1.4.12</ecNumber>
    </recommendedName>
</protein>
<name>A0A7F5R6W2_AGRPL</name>
<dbReference type="SUPFAM" id="SSF56300">
    <property type="entry name" value="Metallo-dependent phosphatases"/>
    <property type="match status" value="1"/>
</dbReference>
<proteinExistence type="inferred from homology"/>
<dbReference type="Proteomes" id="UP000192223">
    <property type="component" value="Unplaced"/>
</dbReference>
<dbReference type="InterPro" id="IPR011001">
    <property type="entry name" value="Saposin-like"/>
</dbReference>
<feature type="disulfide bond" evidence="14">
    <location>
        <begin position="97"/>
        <end position="173"/>
    </location>
</feature>
<feature type="disulfide bond" evidence="14">
    <location>
        <begin position="100"/>
        <end position="165"/>
    </location>
</feature>
<feature type="disulfide bond" evidence="14">
    <location>
        <begin position="397"/>
        <end position="445"/>
    </location>
</feature>
<keyword evidence="8 14" id="KW-1015">Disulfide bond</keyword>
<feature type="binding site" evidence="13">
    <location>
        <position position="289"/>
    </location>
    <ligand>
        <name>Zn(2+)</name>
        <dbReference type="ChEBI" id="CHEBI:29105"/>
        <label>1</label>
    </ligand>
</feature>
<feature type="disulfide bond" evidence="14">
    <location>
        <begin position="230"/>
        <end position="235"/>
    </location>
</feature>
<dbReference type="InterPro" id="IPR045473">
    <property type="entry name" value="ASM_C"/>
</dbReference>
<dbReference type="InterPro" id="IPR029052">
    <property type="entry name" value="Metallo-depent_PP-like"/>
</dbReference>
<feature type="binding site" evidence="13">
    <location>
        <position position="215"/>
    </location>
    <ligand>
        <name>Zn(2+)</name>
        <dbReference type="ChEBI" id="CHEBI:29105"/>
        <label>1</label>
    </ligand>
</feature>
<dbReference type="GO" id="GO:0046872">
    <property type="term" value="F:metal ion binding"/>
    <property type="evidence" value="ECO:0007669"/>
    <property type="project" value="UniProtKB-KW"/>
</dbReference>
<evidence type="ECO:0000259" key="16">
    <source>
        <dbReference type="PROSITE" id="PS50015"/>
    </source>
</evidence>
<dbReference type="InParanoid" id="A0A7F5R6W2"/>
<dbReference type="InterPro" id="IPR011160">
    <property type="entry name" value="Sphingomy_PDE"/>
</dbReference>
<feature type="domain" description="Saposin B-type" evidence="16">
    <location>
        <begin position="93"/>
        <end position="177"/>
    </location>
</feature>
<evidence type="ECO:0000256" key="2">
    <source>
        <dbReference type="ARBA" id="ARBA00008234"/>
    </source>
</evidence>
<dbReference type="GO" id="GO:0046513">
    <property type="term" value="P:ceramide biosynthetic process"/>
    <property type="evidence" value="ECO:0007669"/>
    <property type="project" value="TreeGrafter"/>
</dbReference>
<sequence length="646" mass="74074">MTFQIFHLLSLISLLKTSNTHPPIYSPYFDDQWDFKVAPHSQPLIEKQKEHIHQPSIAKREGKETEIANDLSFIEVEYYNTKSLKPSGNAIRETIPCSICKLGVSIIQGDVKRGRTQAAIREKFISICVAFQIQTQGVCTGFFDVYSHDVLPTFNYTTLGPGEICYMILGESCEEAENASHKWDIDLPDIPKPPIESLPAPNIGKPSLKVLQISDTHFDPEYTEGSPINCKEPLCCRSYSTPENKEKIKPAGKWGSPGNCDAPLILIENMFENIVLNHPDIDYIIWTGDLPPHDIWNQTKNQTVGNLQEHVKLMQTYFPNVPIFPVLGNHEAVPAGSFPPPWVHHEEYSIRWLYEEAQDQWKKWLPTTSNSTIQQGGFYSVLIRPGFRIISINTNYCSSLSWWLLLSSTDPAKELKWLVYELQEAESKGEKVHIIGHIPPGYSDCLKEWSKNYNKIINRYQNTITGQFFGHTHGDEFEVFYDDETSSIPTNVAYLCPSVTTFGNYNPAYRIYYVDGEHDTATWEILDHETWTTNLEEANNPGNSPHWYKLYSAKEAYSMESLRPVEWEKLIQEMTDDPIVFGQFYKYYYRDTKGRPYCDLTCKIQMLCDLKSGRSHDRKILCSDIETKILAKISNVKSVQNKSKKA</sequence>
<keyword evidence="3" id="KW-0964">Secreted</keyword>
<feature type="chain" id="PRO_5028956695" description="Sphingomyelin phosphodiesterase" evidence="15">
    <location>
        <begin position="21"/>
        <end position="646"/>
    </location>
</feature>
<keyword evidence="10 12" id="KW-0326">Glycosidase</keyword>
<dbReference type="GO" id="GO:0061750">
    <property type="term" value="F:acid sphingomyelin phosphodiesterase activity"/>
    <property type="evidence" value="ECO:0007669"/>
    <property type="project" value="TreeGrafter"/>
</dbReference>
<dbReference type="GO" id="GO:0016798">
    <property type="term" value="F:hydrolase activity, acting on glycosyl bonds"/>
    <property type="evidence" value="ECO:0007669"/>
    <property type="project" value="UniProtKB-KW"/>
</dbReference>
<evidence type="ECO:0000256" key="9">
    <source>
        <dbReference type="ARBA" id="ARBA00023180"/>
    </source>
</evidence>
<evidence type="ECO:0000256" key="6">
    <source>
        <dbReference type="ARBA" id="ARBA00022801"/>
    </source>
</evidence>
<dbReference type="KEGG" id="apln:108733354"/>